<accession>A0ABV2J9L3</accession>
<dbReference type="Proteomes" id="UP001549162">
    <property type="component" value="Unassembled WGS sequence"/>
</dbReference>
<keyword evidence="1" id="KW-1133">Transmembrane helix</keyword>
<dbReference type="EMBL" id="JBEPMA010000005">
    <property type="protein sequence ID" value="MET3617473.1"/>
    <property type="molecule type" value="Genomic_DNA"/>
</dbReference>
<evidence type="ECO:0000313" key="2">
    <source>
        <dbReference type="EMBL" id="MET3617473.1"/>
    </source>
</evidence>
<evidence type="ECO:0000256" key="1">
    <source>
        <dbReference type="SAM" id="Phobius"/>
    </source>
</evidence>
<proteinExistence type="predicted"/>
<reference evidence="2 3" key="1">
    <citation type="submission" date="2024-06" db="EMBL/GenBank/DDBJ databases">
        <title>Genomic Encyclopedia of Type Strains, Phase IV (KMG-IV): sequencing the most valuable type-strain genomes for metagenomic binning, comparative biology and taxonomic classification.</title>
        <authorList>
            <person name="Goeker M."/>
        </authorList>
    </citation>
    <scope>NUCLEOTIDE SEQUENCE [LARGE SCALE GENOMIC DNA]</scope>
    <source>
        <strain evidence="2 3">DSM 21460</strain>
    </source>
</reference>
<feature type="transmembrane region" description="Helical" evidence="1">
    <location>
        <begin position="12"/>
        <end position="39"/>
    </location>
</feature>
<dbReference type="RefSeq" id="WP_354367958.1">
    <property type="nucleotide sequence ID" value="NZ_JBEPMA010000005.1"/>
</dbReference>
<keyword evidence="1" id="KW-0812">Transmembrane</keyword>
<sequence>MLDKITDIILYLLLAVVIIYFTKDIISAIFIAIGAFVAIRLGKKLFRNL</sequence>
<organism evidence="2 3">
    <name type="scientific">Peptoniphilus olsenii</name>
    <dbReference type="NCBI Taxonomy" id="411570"/>
    <lineage>
        <taxon>Bacteria</taxon>
        <taxon>Bacillati</taxon>
        <taxon>Bacillota</taxon>
        <taxon>Tissierellia</taxon>
        <taxon>Tissierellales</taxon>
        <taxon>Peptoniphilaceae</taxon>
        <taxon>Peptoniphilus</taxon>
    </lineage>
</organism>
<comment type="caution">
    <text evidence="2">The sequence shown here is derived from an EMBL/GenBank/DDBJ whole genome shotgun (WGS) entry which is preliminary data.</text>
</comment>
<keyword evidence="3" id="KW-1185">Reference proteome</keyword>
<name>A0ABV2J9L3_9FIRM</name>
<keyword evidence="1" id="KW-0472">Membrane</keyword>
<gene>
    <name evidence="2" type="ORF">ABID14_001104</name>
</gene>
<protein>
    <submittedName>
        <fullName evidence="2">VanZ family protein</fullName>
    </submittedName>
</protein>
<evidence type="ECO:0000313" key="3">
    <source>
        <dbReference type="Proteomes" id="UP001549162"/>
    </source>
</evidence>